<evidence type="ECO:0000256" key="6">
    <source>
        <dbReference type="ARBA" id="ARBA00023295"/>
    </source>
</evidence>
<evidence type="ECO:0000259" key="9">
    <source>
        <dbReference type="Pfam" id="PF01120"/>
    </source>
</evidence>
<evidence type="ECO:0000256" key="8">
    <source>
        <dbReference type="SAM" id="SignalP"/>
    </source>
</evidence>
<dbReference type="EMBL" id="SBLB01000006">
    <property type="protein sequence ID" value="RYC68236.1"/>
    <property type="molecule type" value="Genomic_DNA"/>
</dbReference>
<feature type="site" description="May be important for catalysis" evidence="7">
    <location>
        <position position="292"/>
    </location>
</feature>
<evidence type="ECO:0000313" key="11">
    <source>
        <dbReference type="Proteomes" id="UP000290407"/>
    </source>
</evidence>
<reference evidence="10 11" key="1">
    <citation type="submission" date="2019-01" db="EMBL/GenBank/DDBJ databases">
        <title>Spirosoma flava sp. nov., a propanil-degrading bacterium isolated from herbicide-contaminated soil.</title>
        <authorList>
            <person name="Zhang L."/>
            <person name="Jiang J.-D."/>
        </authorList>
    </citation>
    <scope>NUCLEOTIDE SEQUENCE [LARGE SCALE GENOMIC DNA]</scope>
    <source>
        <strain evidence="10 11">TY50</strain>
    </source>
</reference>
<dbReference type="GO" id="GO:0016139">
    <property type="term" value="P:glycoside catabolic process"/>
    <property type="evidence" value="ECO:0007669"/>
    <property type="project" value="TreeGrafter"/>
</dbReference>
<dbReference type="Proteomes" id="UP000290407">
    <property type="component" value="Unassembled WGS sequence"/>
</dbReference>
<comment type="similarity">
    <text evidence="2">Belongs to the glycosyl hydrolase 29 family.</text>
</comment>
<keyword evidence="6" id="KW-0326">Glycosidase</keyword>
<feature type="signal peptide" evidence="8">
    <location>
        <begin position="1"/>
        <end position="19"/>
    </location>
</feature>
<dbReference type="SMART" id="SM00812">
    <property type="entry name" value="Alpha_L_fucos"/>
    <property type="match status" value="1"/>
</dbReference>
<evidence type="ECO:0000313" key="10">
    <source>
        <dbReference type="EMBL" id="RYC68236.1"/>
    </source>
</evidence>
<dbReference type="Gene3D" id="3.20.20.80">
    <property type="entry name" value="Glycosidases"/>
    <property type="match status" value="1"/>
</dbReference>
<dbReference type="GO" id="GO:0004560">
    <property type="term" value="F:alpha-L-fucosidase activity"/>
    <property type="evidence" value="ECO:0007669"/>
    <property type="project" value="InterPro"/>
</dbReference>
<dbReference type="InterPro" id="IPR017853">
    <property type="entry name" value="GH"/>
</dbReference>
<dbReference type="GO" id="GO:0006004">
    <property type="term" value="P:fucose metabolic process"/>
    <property type="evidence" value="ECO:0007669"/>
    <property type="project" value="InterPro"/>
</dbReference>
<evidence type="ECO:0000256" key="5">
    <source>
        <dbReference type="ARBA" id="ARBA00022801"/>
    </source>
</evidence>
<comment type="caution">
    <text evidence="10">The sequence shown here is derived from an EMBL/GenBank/DDBJ whole genome shotgun (WGS) entry which is preliminary data.</text>
</comment>
<dbReference type="SUPFAM" id="SSF51445">
    <property type="entry name" value="(Trans)glycosidases"/>
    <property type="match status" value="1"/>
</dbReference>
<evidence type="ECO:0000256" key="3">
    <source>
        <dbReference type="ARBA" id="ARBA00012662"/>
    </source>
</evidence>
<dbReference type="GO" id="GO:0005764">
    <property type="term" value="C:lysosome"/>
    <property type="evidence" value="ECO:0007669"/>
    <property type="project" value="TreeGrafter"/>
</dbReference>
<dbReference type="PANTHER" id="PTHR10030">
    <property type="entry name" value="ALPHA-L-FUCOSIDASE"/>
    <property type="match status" value="1"/>
</dbReference>
<feature type="chain" id="PRO_5020518122" description="alpha-L-fucosidase" evidence="8">
    <location>
        <begin position="20"/>
        <end position="455"/>
    </location>
</feature>
<dbReference type="InterPro" id="IPR000933">
    <property type="entry name" value="Glyco_hydro_29"/>
</dbReference>
<keyword evidence="4 8" id="KW-0732">Signal</keyword>
<dbReference type="PANTHER" id="PTHR10030:SF37">
    <property type="entry name" value="ALPHA-L-FUCOSIDASE-RELATED"/>
    <property type="match status" value="1"/>
</dbReference>
<gene>
    <name evidence="10" type="ORF">EQG79_20855</name>
</gene>
<dbReference type="Pfam" id="PF01120">
    <property type="entry name" value="Alpha_L_fucos"/>
    <property type="match status" value="1"/>
</dbReference>
<evidence type="ECO:0000256" key="7">
    <source>
        <dbReference type="PIRSR" id="PIRSR001092-1"/>
    </source>
</evidence>
<dbReference type="InterPro" id="IPR016286">
    <property type="entry name" value="FUC_metazoa-typ"/>
</dbReference>
<organism evidence="10 11">
    <name type="scientific">Spirosoma sordidisoli</name>
    <dbReference type="NCBI Taxonomy" id="2502893"/>
    <lineage>
        <taxon>Bacteria</taxon>
        <taxon>Pseudomonadati</taxon>
        <taxon>Bacteroidota</taxon>
        <taxon>Cytophagia</taxon>
        <taxon>Cytophagales</taxon>
        <taxon>Cytophagaceae</taxon>
        <taxon>Spirosoma</taxon>
    </lineage>
</organism>
<keyword evidence="11" id="KW-1185">Reference proteome</keyword>
<protein>
    <recommendedName>
        <fullName evidence="3">alpha-L-fucosidase</fullName>
        <ecNumber evidence="3">3.2.1.51</ecNumber>
    </recommendedName>
</protein>
<accession>A0A4Q2UGU3</accession>
<evidence type="ECO:0000256" key="2">
    <source>
        <dbReference type="ARBA" id="ARBA00007951"/>
    </source>
</evidence>
<proteinExistence type="inferred from homology"/>
<dbReference type="PIRSF" id="PIRSF001092">
    <property type="entry name" value="Alpha-L-fucosidase"/>
    <property type="match status" value="1"/>
</dbReference>
<evidence type="ECO:0000256" key="4">
    <source>
        <dbReference type="ARBA" id="ARBA00022729"/>
    </source>
</evidence>
<dbReference type="AlphaFoldDB" id="A0A4Q2UGU3"/>
<dbReference type="InterPro" id="IPR057739">
    <property type="entry name" value="Glyco_hydro_29_N"/>
</dbReference>
<sequence length="455" mass="50941">MRILLVFLLVSLSIVVAPAQSVYQPSAENLAARKAFQDDKFGLFIHWGVYSLLADGEWIMNQRQIPAKDYEKLPTFFNPVDFNAKEWVSMAKNAGMKYITITSKHHDGFAMYDSKVSDYDIVDRTPYKKDVLKMLADECQAQGIKLFFYHSHLDWHHPDYYPRGRTGQKTGRPESGDFEKYLTYMDTQLTELLTNYGPIAGIWFDGWWDQSSDDAGHVGKTAPANKNGIDWKLDRTYSLIHKLQPAALIGNNHHVAPFPGEDFQMFEKDLPGSKSTGFNEAQTIGQLPLETCETMNGSWGFNIKDNRYKSTKDLVHYLVKAAGHNANFLLNVGPMPNGKIQPEFVKSLAEIGQWMQKNGETIYGTRGGPVEARNWGVTTAKGNKVYVHILDWADRQLTLPALPGKVSAARLFADKSPVKITQSAEGVVLTMAAPPAADMLDTIIELDMAPATAKK</sequence>
<dbReference type="EC" id="3.2.1.51" evidence="3"/>
<evidence type="ECO:0000256" key="1">
    <source>
        <dbReference type="ARBA" id="ARBA00004071"/>
    </source>
</evidence>
<keyword evidence="5" id="KW-0378">Hydrolase</keyword>
<comment type="function">
    <text evidence="1">Alpha-L-fucosidase is responsible for hydrolyzing the alpha-1,6-linked fucose joined to the reducing-end N-acetylglucosamine of the carbohydrate moieties of glycoproteins.</text>
</comment>
<feature type="domain" description="Glycoside hydrolase family 29 N-terminal" evidence="9">
    <location>
        <begin position="16"/>
        <end position="360"/>
    </location>
</feature>
<name>A0A4Q2UGU3_9BACT</name>